<protein>
    <submittedName>
        <fullName evidence="10">RNA binding fox-1 homolog 3</fullName>
    </submittedName>
</protein>
<dbReference type="GO" id="GO:0006397">
    <property type="term" value="P:mRNA processing"/>
    <property type="evidence" value="ECO:0007669"/>
    <property type="project" value="UniProtKB-KW"/>
</dbReference>
<evidence type="ECO:0000256" key="4">
    <source>
        <dbReference type="ARBA" id="ARBA00022664"/>
    </source>
</evidence>
<dbReference type="InterPro" id="IPR047131">
    <property type="entry name" value="RBFOX1-like"/>
</dbReference>
<evidence type="ECO:0000256" key="3">
    <source>
        <dbReference type="ARBA" id="ARBA00022490"/>
    </source>
</evidence>
<dbReference type="GO" id="GO:0005737">
    <property type="term" value="C:cytoplasm"/>
    <property type="evidence" value="ECO:0007669"/>
    <property type="project" value="UniProtKB-SubCell"/>
</dbReference>
<dbReference type="GO" id="GO:0008380">
    <property type="term" value="P:RNA splicing"/>
    <property type="evidence" value="ECO:0007669"/>
    <property type="project" value="UniProtKB-KW"/>
</dbReference>
<dbReference type="Ensembl" id="ENSBIXT00000000865.1">
    <property type="protein sequence ID" value="ENSBIXP00000031504.1"/>
    <property type="gene ID" value="ENSBIXG00000013795.1"/>
</dbReference>
<dbReference type="GO" id="GO:0005634">
    <property type="term" value="C:nucleus"/>
    <property type="evidence" value="ECO:0007669"/>
    <property type="project" value="UniProtKB-SubCell"/>
</dbReference>
<dbReference type="Pfam" id="PF12414">
    <property type="entry name" value="Fox-1_C"/>
    <property type="match status" value="1"/>
</dbReference>
<keyword evidence="3" id="KW-0963">Cytoplasm</keyword>
<dbReference type="PROSITE" id="PS50102">
    <property type="entry name" value="RRM"/>
    <property type="match status" value="1"/>
</dbReference>
<feature type="domain" description="RRM" evidence="9">
    <location>
        <begin position="147"/>
        <end position="203"/>
    </location>
</feature>
<reference evidence="10" key="3">
    <citation type="submission" date="2025-09" db="UniProtKB">
        <authorList>
            <consortium name="Ensembl"/>
        </authorList>
    </citation>
    <scope>IDENTIFICATION</scope>
</reference>
<evidence type="ECO:0000256" key="1">
    <source>
        <dbReference type="ARBA" id="ARBA00004123"/>
    </source>
</evidence>
<keyword evidence="6" id="KW-0508">mRNA splicing</keyword>
<comment type="subcellular location">
    <subcellularLocation>
        <location evidence="2">Cytoplasm</location>
    </subcellularLocation>
    <subcellularLocation>
        <location evidence="1">Nucleus</location>
    </subcellularLocation>
</comment>
<dbReference type="SMART" id="SM00360">
    <property type="entry name" value="RRM"/>
    <property type="match status" value="1"/>
</dbReference>
<dbReference type="PANTHER" id="PTHR15597:SF25">
    <property type="entry name" value="RNA BINDING PROTEIN FOX-1 HOMOLOG 3"/>
    <property type="match status" value="1"/>
</dbReference>
<keyword evidence="7" id="KW-0539">Nucleus</keyword>
<dbReference type="GO" id="GO:0003729">
    <property type="term" value="F:mRNA binding"/>
    <property type="evidence" value="ECO:0007669"/>
    <property type="project" value="TreeGrafter"/>
</dbReference>
<keyword evidence="11" id="KW-1185">Reference proteome</keyword>
<dbReference type="InterPro" id="IPR000504">
    <property type="entry name" value="RRM_dom"/>
</dbReference>
<proteinExistence type="predicted"/>
<evidence type="ECO:0000259" key="9">
    <source>
        <dbReference type="PROSITE" id="PS50102"/>
    </source>
</evidence>
<evidence type="ECO:0000256" key="5">
    <source>
        <dbReference type="ARBA" id="ARBA00022884"/>
    </source>
</evidence>
<dbReference type="Proteomes" id="UP000314981">
    <property type="component" value="Chromosome 19"/>
</dbReference>
<evidence type="ECO:0000256" key="2">
    <source>
        <dbReference type="ARBA" id="ARBA00004496"/>
    </source>
</evidence>
<dbReference type="Pfam" id="PF00076">
    <property type="entry name" value="RRM_1"/>
    <property type="match status" value="1"/>
</dbReference>
<reference evidence="10" key="2">
    <citation type="submission" date="2025-08" db="UniProtKB">
        <authorList>
            <consortium name="Ensembl"/>
        </authorList>
    </citation>
    <scope>IDENTIFICATION</scope>
</reference>
<evidence type="ECO:0000313" key="10">
    <source>
        <dbReference type="Ensembl" id="ENSBIXP00000031504.1"/>
    </source>
</evidence>
<name>A0A4W2E5W7_BOBOX</name>
<dbReference type="InterPro" id="IPR035979">
    <property type="entry name" value="RBD_domain_sf"/>
</dbReference>
<evidence type="ECO:0000313" key="11">
    <source>
        <dbReference type="Proteomes" id="UP000314981"/>
    </source>
</evidence>
<organism evidence="10 11">
    <name type="scientific">Bos indicus x Bos taurus</name>
    <name type="common">Hybrid cattle</name>
    <dbReference type="NCBI Taxonomy" id="30522"/>
    <lineage>
        <taxon>Eukaryota</taxon>
        <taxon>Metazoa</taxon>
        <taxon>Chordata</taxon>
        <taxon>Craniata</taxon>
        <taxon>Vertebrata</taxon>
        <taxon>Euteleostomi</taxon>
        <taxon>Mammalia</taxon>
        <taxon>Eutheria</taxon>
        <taxon>Laurasiatheria</taxon>
        <taxon>Artiodactyla</taxon>
        <taxon>Ruminantia</taxon>
        <taxon>Pecora</taxon>
        <taxon>Bovidae</taxon>
        <taxon>Bovinae</taxon>
        <taxon>Bos</taxon>
    </lineage>
</organism>
<dbReference type="AlphaFoldDB" id="A0A4W2E5W7"/>
<dbReference type="PANTHER" id="PTHR15597">
    <property type="entry name" value="ATAXIN 2-BINDING PROTEIN 1-RELATED"/>
    <property type="match status" value="1"/>
</dbReference>
<dbReference type="InterPro" id="IPR012677">
    <property type="entry name" value="Nucleotide-bd_a/b_plait_sf"/>
</dbReference>
<dbReference type="Gene3D" id="3.30.70.330">
    <property type="match status" value="1"/>
</dbReference>
<reference evidence="10 11" key="1">
    <citation type="submission" date="2018-11" db="EMBL/GenBank/DDBJ databases">
        <title>Haplotype-resolved cattle genomes.</title>
        <authorList>
            <person name="Low W.Y."/>
            <person name="Tearle R."/>
            <person name="Bickhart D.M."/>
            <person name="Rosen B.D."/>
            <person name="Koren S."/>
            <person name="Rhie A."/>
            <person name="Hiendleder S."/>
            <person name="Phillippy A.M."/>
            <person name="Smith T.P.L."/>
            <person name="Williams J.L."/>
        </authorList>
    </citation>
    <scope>NUCLEOTIDE SEQUENCE [LARGE SCALE GENOMIC DNA]</scope>
</reference>
<keyword evidence="4" id="KW-0507">mRNA processing</keyword>
<evidence type="ECO:0000256" key="8">
    <source>
        <dbReference type="PROSITE-ProRule" id="PRU00176"/>
    </source>
</evidence>
<dbReference type="FunFam" id="3.30.70.330:FF:000375">
    <property type="entry name" value="RNA binding fox-1 homolog 1"/>
    <property type="match status" value="1"/>
</dbReference>
<dbReference type="GO" id="GO:0007399">
    <property type="term" value="P:nervous system development"/>
    <property type="evidence" value="ECO:0007669"/>
    <property type="project" value="InterPro"/>
</dbReference>
<sequence>TAQAAGNAVSFLGPVSLPGAPLHSGPQPLGKGLSTALYACVGIRAGCQQLGAEPEQGVRAGRLVTHRWGRCPGRRSPLHGKVRTTPTRLCTALQEVERAPRPRTPLPSGEQRTRWRQWAVVSVESRRTGPAVLTHPLLSLPPSSLSLQQFGKILDVEIIFNERGSKGFGFVTFETSSDADRAREKLNGTIVEGRKIEVNNATARVMTNKKTANPYTNGWKLNPVVGAVYGPEFYAVTGFPYPTTGTAVAYRGAHLRGRGRAVYNTFRAAPPPPPIPTYGAVVYQDGFYGAEIYGGYAAYRYAQPAAAAAAYSDRYLGRGGELGGMGRRRWTGHRAGLQQTRSLTHHSGPGSASPWRNIRVWTKESKSTWAWRPQASKPQTSVITSFLHSTGGLGTPQF</sequence>
<evidence type="ECO:0000256" key="7">
    <source>
        <dbReference type="ARBA" id="ARBA00023242"/>
    </source>
</evidence>
<dbReference type="SUPFAM" id="SSF54928">
    <property type="entry name" value="RNA-binding domain, RBD"/>
    <property type="match status" value="1"/>
</dbReference>
<dbReference type="GO" id="GO:0000381">
    <property type="term" value="P:regulation of alternative mRNA splicing, via spliceosome"/>
    <property type="evidence" value="ECO:0007669"/>
    <property type="project" value="InterPro"/>
</dbReference>
<evidence type="ECO:0000256" key="6">
    <source>
        <dbReference type="ARBA" id="ARBA00023187"/>
    </source>
</evidence>
<gene>
    <name evidence="10" type="primary">RBFOX3</name>
</gene>
<accession>A0A4W2E5W7</accession>
<keyword evidence="5 8" id="KW-0694">RNA-binding</keyword>
<dbReference type="InterPro" id="IPR025670">
    <property type="entry name" value="Fox-1_C_dom"/>
</dbReference>